<evidence type="ECO:0000313" key="1">
    <source>
        <dbReference type="EMBL" id="SLM38139.1"/>
    </source>
</evidence>
<sequence>MYAYDVPDFAAPISPISSGEVTSTEDQRARINAELCSQAFDVCVKGLIPGWRAARALDDDIVRFFLYCYRTWRDGAVVLREVLIDISKCWKELGLAGSCPYPKPTPEELRDHQEKMRTYETAQKLRQDLMSILDTPSDGWVPADCWEEVNRAHKYAFDVILQAVQSDQSMSEQELRLLWPFDSP</sequence>
<evidence type="ECO:0000313" key="2">
    <source>
        <dbReference type="Proteomes" id="UP000192927"/>
    </source>
</evidence>
<dbReference type="InterPro" id="IPR051035">
    <property type="entry name" value="Mito_inheritance_9"/>
</dbReference>
<accession>A0A1W5D5F6</accession>
<dbReference type="PANTHER" id="PTHR36091">
    <property type="entry name" value="ALTERED INHERITANCE OF MITOCHONDRIA PROTEIN 9, MITOCHONDRIAL"/>
    <property type="match status" value="1"/>
</dbReference>
<dbReference type="AlphaFoldDB" id="A0A1W5D5F6"/>
<dbReference type="Proteomes" id="UP000192927">
    <property type="component" value="Unassembled WGS sequence"/>
</dbReference>
<proteinExistence type="predicted"/>
<organism evidence="1 2">
    <name type="scientific">Lasallia pustulata</name>
    <dbReference type="NCBI Taxonomy" id="136370"/>
    <lineage>
        <taxon>Eukaryota</taxon>
        <taxon>Fungi</taxon>
        <taxon>Dikarya</taxon>
        <taxon>Ascomycota</taxon>
        <taxon>Pezizomycotina</taxon>
        <taxon>Lecanoromycetes</taxon>
        <taxon>OSLEUM clade</taxon>
        <taxon>Umbilicariomycetidae</taxon>
        <taxon>Umbilicariales</taxon>
        <taxon>Umbilicariaceae</taxon>
        <taxon>Lasallia</taxon>
    </lineage>
</organism>
<dbReference type="PANTHER" id="PTHR36091:SF1">
    <property type="entry name" value="ALTERED INHERITANCE OF MITOCHONDRIA PROTEIN 9, MITOCHONDRIAL"/>
    <property type="match status" value="1"/>
</dbReference>
<dbReference type="EMBL" id="FWEW01002274">
    <property type="protein sequence ID" value="SLM38139.1"/>
    <property type="molecule type" value="Genomic_DNA"/>
</dbReference>
<reference evidence="2" key="1">
    <citation type="submission" date="2017-03" db="EMBL/GenBank/DDBJ databases">
        <authorList>
            <person name="Sharma R."/>
            <person name="Thines M."/>
        </authorList>
    </citation>
    <scope>NUCLEOTIDE SEQUENCE [LARGE SCALE GENOMIC DNA]</scope>
</reference>
<keyword evidence="2" id="KW-1185">Reference proteome</keyword>
<dbReference type="GO" id="GO:0005739">
    <property type="term" value="C:mitochondrion"/>
    <property type="evidence" value="ECO:0007669"/>
    <property type="project" value="TreeGrafter"/>
</dbReference>
<protein>
    <submittedName>
        <fullName evidence="1">Uncharacterized protein</fullName>
    </submittedName>
</protein>
<name>A0A1W5D5F6_9LECA</name>